<proteinExistence type="inferred from homology"/>
<dbReference type="PANTHER" id="PTHR43774">
    <property type="entry name" value="PEPTIDE METHIONINE SULFOXIDE REDUCTASE"/>
    <property type="match status" value="1"/>
</dbReference>
<accession>A0ABX0JE30</accession>
<comment type="catalytic activity">
    <reaction evidence="4">
        <text>L-methionyl-[protein] + [thioredoxin]-disulfide + H2O = L-methionyl-(S)-S-oxide-[protein] + [thioredoxin]-dithiol</text>
        <dbReference type="Rhea" id="RHEA:14217"/>
        <dbReference type="Rhea" id="RHEA-COMP:10698"/>
        <dbReference type="Rhea" id="RHEA-COMP:10700"/>
        <dbReference type="Rhea" id="RHEA-COMP:12313"/>
        <dbReference type="Rhea" id="RHEA-COMP:12315"/>
        <dbReference type="ChEBI" id="CHEBI:15377"/>
        <dbReference type="ChEBI" id="CHEBI:16044"/>
        <dbReference type="ChEBI" id="CHEBI:29950"/>
        <dbReference type="ChEBI" id="CHEBI:44120"/>
        <dbReference type="ChEBI" id="CHEBI:50058"/>
        <dbReference type="EC" id="1.8.4.11"/>
    </reaction>
</comment>
<feature type="domain" description="Peptide methionine sulphoxide reductase MsrA" evidence="6">
    <location>
        <begin position="1"/>
        <end position="133"/>
    </location>
</feature>
<evidence type="ECO:0000259" key="6">
    <source>
        <dbReference type="Pfam" id="PF01625"/>
    </source>
</evidence>
<evidence type="ECO:0000256" key="4">
    <source>
        <dbReference type="ARBA" id="ARBA00047806"/>
    </source>
</evidence>
<evidence type="ECO:0000313" key="8">
    <source>
        <dbReference type="Proteomes" id="UP001165962"/>
    </source>
</evidence>
<comment type="catalytic activity">
    <reaction evidence="5">
        <text>[thioredoxin]-disulfide + L-methionine + H2O = L-methionine (S)-S-oxide + [thioredoxin]-dithiol</text>
        <dbReference type="Rhea" id="RHEA:19993"/>
        <dbReference type="Rhea" id="RHEA-COMP:10698"/>
        <dbReference type="Rhea" id="RHEA-COMP:10700"/>
        <dbReference type="ChEBI" id="CHEBI:15377"/>
        <dbReference type="ChEBI" id="CHEBI:29950"/>
        <dbReference type="ChEBI" id="CHEBI:50058"/>
        <dbReference type="ChEBI" id="CHEBI:57844"/>
        <dbReference type="ChEBI" id="CHEBI:58772"/>
        <dbReference type="EC" id="1.8.4.11"/>
    </reaction>
</comment>
<dbReference type="PANTHER" id="PTHR43774:SF1">
    <property type="entry name" value="PEPTIDE METHIONINE SULFOXIDE REDUCTASE MSRA 2"/>
    <property type="match status" value="1"/>
</dbReference>
<reference evidence="7" key="1">
    <citation type="submission" date="2020-03" db="EMBL/GenBank/DDBJ databases">
        <title>Draft sequencing of Paenibacilllus sp. S3N08.</title>
        <authorList>
            <person name="Kim D.-U."/>
        </authorList>
    </citation>
    <scope>NUCLEOTIDE SEQUENCE</scope>
    <source>
        <strain evidence="7">S3N08</strain>
    </source>
</reference>
<evidence type="ECO:0000256" key="5">
    <source>
        <dbReference type="ARBA" id="ARBA00048782"/>
    </source>
</evidence>
<dbReference type="InterPro" id="IPR002569">
    <property type="entry name" value="Met_Sox_Rdtase_MsrA_dom"/>
</dbReference>
<dbReference type="Pfam" id="PF01625">
    <property type="entry name" value="PMSR"/>
    <property type="match status" value="1"/>
</dbReference>
<dbReference type="Proteomes" id="UP001165962">
    <property type="component" value="Unassembled WGS sequence"/>
</dbReference>
<organism evidence="7 8">
    <name type="scientific">Paenibacillus agricola</name>
    <dbReference type="NCBI Taxonomy" id="2716264"/>
    <lineage>
        <taxon>Bacteria</taxon>
        <taxon>Bacillati</taxon>
        <taxon>Bacillota</taxon>
        <taxon>Bacilli</taxon>
        <taxon>Bacillales</taxon>
        <taxon>Paenibacillaceae</taxon>
        <taxon>Paenibacillus</taxon>
    </lineage>
</organism>
<dbReference type="EC" id="1.8.4.11" evidence="2"/>
<comment type="similarity">
    <text evidence="1">Belongs to the MsrA Met sulfoxide reductase family.</text>
</comment>
<evidence type="ECO:0000256" key="1">
    <source>
        <dbReference type="ARBA" id="ARBA00005591"/>
    </source>
</evidence>
<dbReference type="InterPro" id="IPR036509">
    <property type="entry name" value="Met_Sox_Rdtase_MsrA_sf"/>
</dbReference>
<sequence length="199" mass="23127">MGCFWSPEALFGQLPGVIRTRVGYAGGTTIHPTYRQMGDHTETLEIDFDPTILSFEEIANKFWDSHKPSNINDYKGRQYQSLLFYRDGFQQEIIEQVLEKRKKLGKGEPETELVPYAGFQLAEDNHQKYYLKRYPNAIERLSTVYPSPDELLNSTLAARLNGLAKGYTNLERIKNEIQQWPTNPHTRQTLLELSTQIRW</sequence>
<dbReference type="Gene3D" id="3.30.1060.10">
    <property type="entry name" value="Peptide methionine sulphoxide reductase MsrA"/>
    <property type="match status" value="1"/>
</dbReference>
<dbReference type="EMBL" id="JAAOIW010000008">
    <property type="protein sequence ID" value="NHN32484.1"/>
    <property type="molecule type" value="Genomic_DNA"/>
</dbReference>
<keyword evidence="3" id="KW-0560">Oxidoreductase</keyword>
<keyword evidence="8" id="KW-1185">Reference proteome</keyword>
<evidence type="ECO:0000256" key="3">
    <source>
        <dbReference type="ARBA" id="ARBA00023002"/>
    </source>
</evidence>
<evidence type="ECO:0000313" key="7">
    <source>
        <dbReference type="EMBL" id="NHN32484.1"/>
    </source>
</evidence>
<dbReference type="SUPFAM" id="SSF55068">
    <property type="entry name" value="Peptide methionine sulfoxide reductase"/>
    <property type="match status" value="1"/>
</dbReference>
<comment type="caution">
    <text evidence="7">The sequence shown here is derived from an EMBL/GenBank/DDBJ whole genome shotgun (WGS) entry which is preliminary data.</text>
</comment>
<gene>
    <name evidence="7" type="ORF">G9U52_21825</name>
</gene>
<protein>
    <recommendedName>
        <fullName evidence="2">peptide-methionine (S)-S-oxide reductase</fullName>
        <ecNumber evidence="2">1.8.4.11</ecNumber>
    </recommendedName>
</protein>
<evidence type="ECO:0000256" key="2">
    <source>
        <dbReference type="ARBA" id="ARBA00012502"/>
    </source>
</evidence>
<name>A0ABX0JE30_9BACL</name>